<feature type="region of interest" description="Disordered" evidence="1">
    <location>
        <begin position="155"/>
        <end position="177"/>
    </location>
</feature>
<feature type="compositionally biased region" description="Acidic residues" evidence="1">
    <location>
        <begin position="166"/>
        <end position="177"/>
    </location>
</feature>
<dbReference type="EMBL" id="JADGKB010000086">
    <property type="protein sequence ID" value="KAJ3254415.1"/>
    <property type="molecule type" value="Genomic_DNA"/>
</dbReference>
<name>A0AAD5UCU8_9FUNG</name>
<protein>
    <recommendedName>
        <fullName evidence="4">Mediator of RNA polymerase II transcription subunit 4</fullName>
    </recommendedName>
</protein>
<comment type="caution">
    <text evidence="2">The sequence shown here is derived from an EMBL/GenBank/DDBJ whole genome shotgun (WGS) entry which is preliminary data.</text>
</comment>
<gene>
    <name evidence="2" type="ORF">HK103_007209</name>
</gene>
<evidence type="ECO:0000313" key="3">
    <source>
        <dbReference type="Proteomes" id="UP001210925"/>
    </source>
</evidence>
<organism evidence="2 3">
    <name type="scientific">Boothiomyces macroporosus</name>
    <dbReference type="NCBI Taxonomy" id="261099"/>
    <lineage>
        <taxon>Eukaryota</taxon>
        <taxon>Fungi</taxon>
        <taxon>Fungi incertae sedis</taxon>
        <taxon>Chytridiomycota</taxon>
        <taxon>Chytridiomycota incertae sedis</taxon>
        <taxon>Chytridiomycetes</taxon>
        <taxon>Rhizophydiales</taxon>
        <taxon>Terramycetaceae</taxon>
        <taxon>Boothiomyces</taxon>
    </lineage>
</organism>
<proteinExistence type="predicted"/>
<evidence type="ECO:0000313" key="2">
    <source>
        <dbReference type="EMBL" id="KAJ3254415.1"/>
    </source>
</evidence>
<dbReference type="Proteomes" id="UP001210925">
    <property type="component" value="Unassembled WGS sequence"/>
</dbReference>
<evidence type="ECO:0000256" key="1">
    <source>
        <dbReference type="SAM" id="MobiDB-lite"/>
    </source>
</evidence>
<keyword evidence="3" id="KW-1185">Reference proteome</keyword>
<evidence type="ECO:0008006" key="4">
    <source>
        <dbReference type="Google" id="ProtNLM"/>
    </source>
</evidence>
<dbReference type="AlphaFoldDB" id="A0AAD5UCU8"/>
<reference evidence="2" key="1">
    <citation type="submission" date="2020-05" db="EMBL/GenBank/DDBJ databases">
        <title>Phylogenomic resolution of chytrid fungi.</title>
        <authorList>
            <person name="Stajich J.E."/>
            <person name="Amses K."/>
            <person name="Simmons R."/>
            <person name="Seto K."/>
            <person name="Myers J."/>
            <person name="Bonds A."/>
            <person name="Quandt C.A."/>
            <person name="Barry K."/>
            <person name="Liu P."/>
            <person name="Grigoriev I."/>
            <person name="Longcore J.E."/>
            <person name="James T.Y."/>
        </authorList>
    </citation>
    <scope>NUCLEOTIDE SEQUENCE</scope>
    <source>
        <strain evidence="2">PLAUS21</strain>
    </source>
</reference>
<sequence length="177" mass="20796">MDRNLQQESVQVFTEYNSRIRDLFESFESISLNREYKSPAAITEEIIQVDQRLDDLLSRIKEHQQIQSRINEYKKSFFNITKTNIKFAQDLNSIGIDSQELLDYAQRVAKHTLLPFEPPIPQEHHMRMSLLFQEKEEVEIIEEAVQDEQAHMEIDMTGTKPPTPEAADEELLDLDLF</sequence>
<accession>A0AAD5UCU8</accession>